<dbReference type="EMBL" id="CP092623">
    <property type="protein sequence ID" value="UMM31252.1"/>
    <property type="molecule type" value="Genomic_DNA"/>
</dbReference>
<dbReference type="InterPro" id="IPR011009">
    <property type="entry name" value="Kinase-like_dom_sf"/>
</dbReference>
<reference evidence="1 2" key="1">
    <citation type="submission" date="2022-04" db="EMBL/GenBank/DDBJ databases">
        <title>Chromosome-level reference genomes for two strains of Caenorhabditis briggsae: an improved platform for comparative genomics.</title>
        <authorList>
            <person name="Stevens L."/>
            <person name="Andersen E."/>
        </authorList>
    </citation>
    <scope>NUCLEOTIDE SEQUENCE [LARGE SCALE GENOMIC DNA]</scope>
    <source>
        <strain evidence="1">VX34</strain>
        <tissue evidence="1">Whole-organism</tissue>
    </source>
</reference>
<evidence type="ECO:0000313" key="1">
    <source>
        <dbReference type="EMBL" id="UMM31252.1"/>
    </source>
</evidence>
<keyword evidence="2" id="KW-1185">Reference proteome</keyword>
<dbReference type="AlphaFoldDB" id="A0AAE9JIC1"/>
<name>A0AAE9JIC1_CAEBR</name>
<organism evidence="1 2">
    <name type="scientific">Caenorhabditis briggsae</name>
    <dbReference type="NCBI Taxonomy" id="6238"/>
    <lineage>
        <taxon>Eukaryota</taxon>
        <taxon>Metazoa</taxon>
        <taxon>Ecdysozoa</taxon>
        <taxon>Nematoda</taxon>
        <taxon>Chromadorea</taxon>
        <taxon>Rhabditida</taxon>
        <taxon>Rhabditina</taxon>
        <taxon>Rhabditomorpha</taxon>
        <taxon>Rhabditoidea</taxon>
        <taxon>Rhabditidae</taxon>
        <taxon>Peloderinae</taxon>
        <taxon>Caenorhabditis</taxon>
    </lineage>
</organism>
<dbReference type="Gene3D" id="3.30.200.20">
    <property type="entry name" value="Phosphorylase Kinase, domain 1"/>
    <property type="match status" value="1"/>
</dbReference>
<dbReference type="Proteomes" id="UP000829354">
    <property type="component" value="Chromosome IV"/>
</dbReference>
<sequence length="105" mass="11772">MCTTIESSPSFNVSKILDRGAFGEVSLVTLAGNPSQMVALKTITQSPAAEEEFKIHYFLSADKGPQNLVKMFFKHNQGTQSLFLMEYILSQNSHVCWVIRKPFIT</sequence>
<evidence type="ECO:0008006" key="3">
    <source>
        <dbReference type="Google" id="ProtNLM"/>
    </source>
</evidence>
<proteinExistence type="predicted"/>
<dbReference type="SUPFAM" id="SSF56112">
    <property type="entry name" value="Protein kinase-like (PK-like)"/>
    <property type="match status" value="1"/>
</dbReference>
<evidence type="ECO:0000313" key="2">
    <source>
        <dbReference type="Proteomes" id="UP000829354"/>
    </source>
</evidence>
<accession>A0AAE9JIC1</accession>
<gene>
    <name evidence="1" type="ORF">L5515_012808</name>
</gene>
<protein>
    <recommendedName>
        <fullName evidence="3">Protein kinase domain-containing protein</fullName>
    </recommendedName>
</protein>